<gene>
    <name evidence="3" type="ORF">GCM10010140_50900</name>
</gene>
<feature type="signal peptide" evidence="1">
    <location>
        <begin position="1"/>
        <end position="28"/>
    </location>
</feature>
<name>A0ABQ2R774_9ACTN</name>
<protein>
    <recommendedName>
        <fullName evidence="2">Ricin B lectin domain-containing protein</fullName>
    </recommendedName>
</protein>
<dbReference type="Proteomes" id="UP000611554">
    <property type="component" value="Unassembled WGS sequence"/>
</dbReference>
<dbReference type="Pfam" id="PF00652">
    <property type="entry name" value="Ricin_B_lectin"/>
    <property type="match status" value="1"/>
</dbReference>
<evidence type="ECO:0000259" key="2">
    <source>
        <dbReference type="SMART" id="SM00458"/>
    </source>
</evidence>
<organism evidence="3 4">
    <name type="scientific">Streptosporangium pseudovulgare</name>
    <dbReference type="NCBI Taxonomy" id="35765"/>
    <lineage>
        <taxon>Bacteria</taxon>
        <taxon>Bacillati</taxon>
        <taxon>Actinomycetota</taxon>
        <taxon>Actinomycetes</taxon>
        <taxon>Streptosporangiales</taxon>
        <taxon>Streptosporangiaceae</taxon>
        <taxon>Streptosporangium</taxon>
    </lineage>
</organism>
<dbReference type="EMBL" id="BMQJ01000013">
    <property type="protein sequence ID" value="GGQ14417.1"/>
    <property type="molecule type" value="Genomic_DNA"/>
</dbReference>
<proteinExistence type="predicted"/>
<feature type="chain" id="PRO_5045239157" description="Ricin B lectin domain-containing protein" evidence="1">
    <location>
        <begin position="29"/>
        <end position="170"/>
    </location>
</feature>
<sequence>MEDDVSRFRALALTAGAAAILLPAPAHAASVKGVNLVNGASGQCLTVAGTEMKKDGAPVIQWPCNGSKSQRWYVVKDSEGGVNFRNAVSGQCMAIARGTTQEGKRAIQWPCYSGKAPEQVWKIKASRIRNLASGRCLAIGEGSTTKGAIAIQWRCYRGNAPEQVWKIRKR</sequence>
<keyword evidence="4" id="KW-1185">Reference proteome</keyword>
<dbReference type="SMART" id="SM00458">
    <property type="entry name" value="RICIN"/>
    <property type="match status" value="1"/>
</dbReference>
<keyword evidence="1" id="KW-0732">Signal</keyword>
<accession>A0ABQ2R774</accession>
<evidence type="ECO:0000313" key="3">
    <source>
        <dbReference type="EMBL" id="GGQ14417.1"/>
    </source>
</evidence>
<comment type="caution">
    <text evidence="3">The sequence shown here is derived from an EMBL/GenBank/DDBJ whole genome shotgun (WGS) entry which is preliminary data.</text>
</comment>
<dbReference type="InterPro" id="IPR000772">
    <property type="entry name" value="Ricin_B_lectin"/>
</dbReference>
<dbReference type="CDD" id="cd00161">
    <property type="entry name" value="beta-trefoil_Ricin-like"/>
    <property type="match status" value="1"/>
</dbReference>
<reference evidence="4" key="1">
    <citation type="journal article" date="2019" name="Int. J. Syst. Evol. Microbiol.">
        <title>The Global Catalogue of Microorganisms (GCM) 10K type strain sequencing project: providing services to taxonomists for standard genome sequencing and annotation.</title>
        <authorList>
            <consortium name="The Broad Institute Genomics Platform"/>
            <consortium name="The Broad Institute Genome Sequencing Center for Infectious Disease"/>
            <person name="Wu L."/>
            <person name="Ma J."/>
        </authorList>
    </citation>
    <scope>NUCLEOTIDE SEQUENCE [LARGE SCALE GENOMIC DNA]</scope>
    <source>
        <strain evidence="4">JCM 3115</strain>
    </source>
</reference>
<evidence type="ECO:0000256" key="1">
    <source>
        <dbReference type="SAM" id="SignalP"/>
    </source>
</evidence>
<dbReference type="Gene3D" id="2.80.10.50">
    <property type="match status" value="1"/>
</dbReference>
<dbReference type="InterPro" id="IPR035992">
    <property type="entry name" value="Ricin_B-like_lectins"/>
</dbReference>
<evidence type="ECO:0000313" key="4">
    <source>
        <dbReference type="Proteomes" id="UP000611554"/>
    </source>
</evidence>
<dbReference type="RefSeq" id="WP_189248965.1">
    <property type="nucleotide sequence ID" value="NZ_BMQJ01000013.1"/>
</dbReference>
<dbReference type="SUPFAM" id="SSF50370">
    <property type="entry name" value="Ricin B-like lectins"/>
    <property type="match status" value="1"/>
</dbReference>
<feature type="domain" description="Ricin B lectin" evidence="2">
    <location>
        <begin position="32"/>
        <end position="168"/>
    </location>
</feature>
<dbReference type="PROSITE" id="PS50231">
    <property type="entry name" value="RICIN_B_LECTIN"/>
    <property type="match status" value="1"/>
</dbReference>